<feature type="transmembrane region" description="Helical" evidence="8">
    <location>
        <begin position="182"/>
        <end position="206"/>
    </location>
</feature>
<evidence type="ECO:0000256" key="8">
    <source>
        <dbReference type="RuleBase" id="RU362101"/>
    </source>
</evidence>
<evidence type="ECO:0000256" key="1">
    <source>
        <dbReference type="ARBA" id="ARBA00004127"/>
    </source>
</evidence>
<feature type="transmembrane region" description="Helical" evidence="8">
    <location>
        <begin position="302"/>
        <end position="321"/>
    </location>
</feature>
<feature type="transmembrane region" description="Helical" evidence="8">
    <location>
        <begin position="80"/>
        <end position="101"/>
    </location>
</feature>
<evidence type="ECO:0000313" key="10">
    <source>
        <dbReference type="Proteomes" id="UP001139006"/>
    </source>
</evidence>
<feature type="transmembrane region" description="Helical" evidence="8">
    <location>
        <begin position="121"/>
        <end position="141"/>
    </location>
</feature>
<dbReference type="GO" id="GO:0015099">
    <property type="term" value="F:nickel cation transmembrane transporter activity"/>
    <property type="evidence" value="ECO:0007669"/>
    <property type="project" value="UniProtKB-UniRule"/>
</dbReference>
<dbReference type="InterPro" id="IPR011541">
    <property type="entry name" value="Ni/Co_transpt_high_affinity"/>
</dbReference>
<feature type="transmembrane region" description="Helical" evidence="8">
    <location>
        <begin position="254"/>
        <end position="274"/>
    </location>
</feature>
<protein>
    <recommendedName>
        <fullName evidence="8">Nickel/cobalt efflux system</fullName>
    </recommendedName>
</protein>
<keyword evidence="3 8" id="KW-0813">Transport</keyword>
<evidence type="ECO:0000256" key="6">
    <source>
        <dbReference type="ARBA" id="ARBA00022989"/>
    </source>
</evidence>
<reference evidence="9 10" key="1">
    <citation type="journal article" date="2023" name="Int. J. Syst. Evol. Microbiol.">
        <title>Ligilactobacillus ubinensis sp. nov., a novel species isolated from the wild ferment of a durian fruit (Durio zibethinus).</title>
        <authorList>
            <person name="Heng Y.C."/>
            <person name="Menon N."/>
            <person name="Chen B."/>
            <person name="Loo B.Z.L."/>
            <person name="Wong G.W.J."/>
            <person name="Lim A.C.H."/>
            <person name="Silvaraju S."/>
            <person name="Kittelmann S."/>
        </authorList>
    </citation>
    <scope>NUCLEOTIDE SEQUENCE [LARGE SCALE GENOMIC DNA]</scope>
    <source>
        <strain evidence="9 10">WILCCON 0076</strain>
    </source>
</reference>
<keyword evidence="4" id="KW-0533">Nickel</keyword>
<keyword evidence="7 8" id="KW-0472">Membrane</keyword>
<dbReference type="Pfam" id="PF03824">
    <property type="entry name" value="NicO"/>
    <property type="match status" value="1"/>
</dbReference>
<evidence type="ECO:0000256" key="2">
    <source>
        <dbReference type="ARBA" id="ARBA00010892"/>
    </source>
</evidence>
<dbReference type="GO" id="GO:0012505">
    <property type="term" value="C:endomembrane system"/>
    <property type="evidence" value="ECO:0007669"/>
    <property type="project" value="UniProtKB-SubCell"/>
</dbReference>
<feature type="transmembrane region" description="Helical" evidence="8">
    <location>
        <begin position="37"/>
        <end position="59"/>
    </location>
</feature>
<evidence type="ECO:0000256" key="3">
    <source>
        <dbReference type="ARBA" id="ARBA00022448"/>
    </source>
</evidence>
<evidence type="ECO:0000313" key="9">
    <source>
        <dbReference type="EMBL" id="MCP0885810.1"/>
    </source>
</evidence>
<feature type="transmembrane region" description="Helical" evidence="8">
    <location>
        <begin position="212"/>
        <end position="233"/>
    </location>
</feature>
<organism evidence="9 10">
    <name type="scientific">Ligilactobacillus ubinensis</name>
    <dbReference type="NCBI Taxonomy" id="2876789"/>
    <lineage>
        <taxon>Bacteria</taxon>
        <taxon>Bacillati</taxon>
        <taxon>Bacillota</taxon>
        <taxon>Bacilli</taxon>
        <taxon>Lactobacillales</taxon>
        <taxon>Lactobacillaceae</taxon>
        <taxon>Ligilactobacillus</taxon>
    </lineage>
</organism>
<name>A0A9X2JKI7_9LACO</name>
<gene>
    <name evidence="9" type="ORF">LB941_00495</name>
</gene>
<dbReference type="EMBL" id="JAIULA010000001">
    <property type="protein sequence ID" value="MCP0885810.1"/>
    <property type="molecule type" value="Genomic_DNA"/>
</dbReference>
<feature type="transmembrane region" description="Helical" evidence="8">
    <location>
        <begin position="12"/>
        <end position="31"/>
    </location>
</feature>
<keyword evidence="6 8" id="KW-1133">Transmembrane helix</keyword>
<keyword evidence="5 8" id="KW-0812">Transmembrane</keyword>
<accession>A0A9X2JKI7</accession>
<comment type="caution">
    <text evidence="9">The sequence shown here is derived from an EMBL/GenBank/DDBJ whole genome shotgun (WGS) entry which is preliminary data.</text>
</comment>
<evidence type="ECO:0000256" key="7">
    <source>
        <dbReference type="ARBA" id="ARBA00023136"/>
    </source>
</evidence>
<dbReference type="PANTHER" id="PTHR31611">
    <property type="entry name" value="HIGH-AFFINITY NICKEL TRANSPORT PROTEIN NIC1"/>
    <property type="match status" value="1"/>
</dbReference>
<evidence type="ECO:0000256" key="4">
    <source>
        <dbReference type="ARBA" id="ARBA00022596"/>
    </source>
</evidence>
<dbReference type="AlphaFoldDB" id="A0A9X2JKI7"/>
<sequence>MKKKLFKKSSNYYLLIAILHLCTFSWIWIIAKQSPTQLGLGFVAYTLGLRHAFDADHIAAIDNSVRKLVNQKQKATGVGFYFSLGHSTVVIFIVLLLNLSATLFKEKISFLSNLGDKTGGIISGTFLLFLAVNNLIILLNIKKQLNHTSLEENQLNNLLNSRGPLTKILTPFLRMVTKAWHMYPIGFLFGLGFDTATEIGLISISAESNRFALGWNSMVFPLLFAAGMMLMDTTDSVMMSGAYNWAFSMPERKLHYNLTITFISIIVAFLIGSIELLQSGTIIFTKLSKLNLWLANIDLNSLGIYIVILFSLLWASYYIGWQYKIQKSKI</sequence>
<dbReference type="Proteomes" id="UP001139006">
    <property type="component" value="Unassembled WGS sequence"/>
</dbReference>
<dbReference type="PANTHER" id="PTHR31611:SF0">
    <property type="entry name" value="HIGH-AFFINITY NICKEL TRANSPORT PROTEIN NIC1"/>
    <property type="match status" value="1"/>
</dbReference>
<dbReference type="InterPro" id="IPR004688">
    <property type="entry name" value="Ni/Co_transpt"/>
</dbReference>
<comment type="similarity">
    <text evidence="2 8">Belongs to the NiCoT transporter (TC 2.A.52) family.</text>
</comment>
<keyword evidence="10" id="KW-1185">Reference proteome</keyword>
<dbReference type="GO" id="GO:0005886">
    <property type="term" value="C:plasma membrane"/>
    <property type="evidence" value="ECO:0007669"/>
    <property type="project" value="UniProtKB-SubCell"/>
</dbReference>
<evidence type="ECO:0000256" key="5">
    <source>
        <dbReference type="ARBA" id="ARBA00022692"/>
    </source>
</evidence>
<proteinExistence type="inferred from homology"/>
<comment type="subcellular location">
    <subcellularLocation>
        <location evidence="8">Cell membrane</location>
        <topology evidence="8">Multi-pass membrane protein</topology>
    </subcellularLocation>
    <subcellularLocation>
        <location evidence="1">Endomembrane system</location>
        <topology evidence="1">Multi-pass membrane protein</topology>
    </subcellularLocation>
</comment>
<dbReference type="RefSeq" id="WP_253358518.1">
    <property type="nucleotide sequence ID" value="NZ_JAIULA010000001.1"/>
</dbReference>